<feature type="domain" description="BTB" evidence="3">
    <location>
        <begin position="105"/>
        <end position="174"/>
    </location>
</feature>
<proteinExistence type="predicted"/>
<comment type="pathway">
    <text evidence="2">Protein modification; protein ubiquitination.</text>
</comment>
<accession>A0AB40D437</accession>
<evidence type="ECO:0000313" key="5">
    <source>
        <dbReference type="RefSeq" id="XP_039146462.1"/>
    </source>
</evidence>
<evidence type="ECO:0000313" key="4">
    <source>
        <dbReference type="Proteomes" id="UP001515500"/>
    </source>
</evidence>
<dbReference type="InterPro" id="IPR044784">
    <property type="entry name" value="At1g01640-like"/>
</dbReference>
<dbReference type="PROSITE" id="PS50097">
    <property type="entry name" value="BTB"/>
    <property type="match status" value="1"/>
</dbReference>
<dbReference type="AlphaFoldDB" id="A0AB40D437"/>
<dbReference type="SMART" id="SM00225">
    <property type="entry name" value="BTB"/>
    <property type="match status" value="1"/>
</dbReference>
<dbReference type="Pfam" id="PF00651">
    <property type="entry name" value="BTB"/>
    <property type="match status" value="1"/>
</dbReference>
<dbReference type="PANTHER" id="PTHR47274">
    <property type="entry name" value="BTB/POZ DOMAIN CONTAINING PROTEIN, EXPRESSED-RELATED"/>
    <property type="match status" value="1"/>
</dbReference>
<name>A0AB40D437_DIOCR</name>
<evidence type="ECO:0000256" key="2">
    <source>
        <dbReference type="ARBA" id="ARBA00004906"/>
    </source>
</evidence>
<dbReference type="InterPro" id="IPR011333">
    <property type="entry name" value="SKP1/BTB/POZ_sf"/>
</dbReference>
<comment type="function">
    <text evidence="1">May act as a substrate-specific adapter of an E3 ubiquitin-protein ligase complex (CUL3-RBX1-BTB) which mediates the ubiquitination and subsequent proteasomal degradation of target proteins.</text>
</comment>
<dbReference type="SUPFAM" id="SSF54695">
    <property type="entry name" value="POZ domain"/>
    <property type="match status" value="1"/>
</dbReference>
<evidence type="ECO:0000256" key="1">
    <source>
        <dbReference type="ARBA" id="ARBA00002668"/>
    </source>
</evidence>
<dbReference type="Gene3D" id="3.30.710.10">
    <property type="entry name" value="Potassium Channel Kv1.1, Chain A"/>
    <property type="match status" value="1"/>
</dbReference>
<dbReference type="GeneID" id="120283788"/>
<dbReference type="InterPro" id="IPR000210">
    <property type="entry name" value="BTB/POZ_dom"/>
</dbReference>
<dbReference type="RefSeq" id="XP_039146462.1">
    <property type="nucleotide sequence ID" value="XM_039290528.1"/>
</dbReference>
<protein>
    <submittedName>
        <fullName evidence="5">BTB/POZ domain-containing protein At3g56230-like isoform X1</fullName>
    </submittedName>
</protein>
<reference evidence="5" key="1">
    <citation type="submission" date="2025-08" db="UniProtKB">
        <authorList>
            <consortium name="RefSeq"/>
        </authorList>
    </citation>
    <scope>IDENTIFICATION</scope>
</reference>
<dbReference type="Gene3D" id="1.25.40.420">
    <property type="match status" value="1"/>
</dbReference>
<dbReference type="Proteomes" id="UP001515500">
    <property type="component" value="Chromosome 19"/>
</dbReference>
<gene>
    <name evidence="5" type="primary">LOC120283788</name>
</gene>
<sequence length="271" mass="30470">MNGELEQLLRREATGAVMDCCICSPTASVFRLPRNNICSSCHEGARNMATFFDELYSSQHKGILVQGLADVFKRLQEMKEVEQGVHNKIGFLDSFVLAFREGLHTDILVKPGTGPAIPAHKAILATRSVIFKTMLSSDECKAPANETITLPELKHEELKCLLEFLYSGSLATDDVEKHTYSLLIAADKYEIGFLREFCEQRLLESLDSANALEVLEVSGVCSSGLLRKQAMNCIIKNLEFIVYTERYEAFAIKNPHLNVEILRTLMEMKRF</sequence>
<dbReference type="PANTHER" id="PTHR47274:SF1">
    <property type="entry name" value="BTB_POZ DOMAIN CONTAINING PROTEIN, EXPRESSED"/>
    <property type="match status" value="1"/>
</dbReference>
<evidence type="ECO:0000259" key="3">
    <source>
        <dbReference type="PROSITE" id="PS50097"/>
    </source>
</evidence>
<organism evidence="4 5">
    <name type="scientific">Dioscorea cayennensis subsp. rotundata</name>
    <name type="common">White Guinea yam</name>
    <name type="synonym">Dioscorea rotundata</name>
    <dbReference type="NCBI Taxonomy" id="55577"/>
    <lineage>
        <taxon>Eukaryota</taxon>
        <taxon>Viridiplantae</taxon>
        <taxon>Streptophyta</taxon>
        <taxon>Embryophyta</taxon>
        <taxon>Tracheophyta</taxon>
        <taxon>Spermatophyta</taxon>
        <taxon>Magnoliopsida</taxon>
        <taxon>Liliopsida</taxon>
        <taxon>Dioscoreales</taxon>
        <taxon>Dioscoreaceae</taxon>
        <taxon>Dioscorea</taxon>
    </lineage>
</organism>
<keyword evidence="4" id="KW-1185">Reference proteome</keyword>